<evidence type="ECO:0000256" key="7">
    <source>
        <dbReference type="SAM" id="Phobius"/>
    </source>
</evidence>
<organism evidence="9 10">
    <name type="scientific">Desulfotruncus arcticus DSM 17038</name>
    <dbReference type="NCBI Taxonomy" id="1121424"/>
    <lineage>
        <taxon>Bacteria</taxon>
        <taxon>Bacillati</taxon>
        <taxon>Bacillota</taxon>
        <taxon>Clostridia</taxon>
        <taxon>Eubacteriales</taxon>
        <taxon>Desulfallaceae</taxon>
        <taxon>Desulfotruncus</taxon>
    </lineage>
</organism>
<evidence type="ECO:0000256" key="3">
    <source>
        <dbReference type="ARBA" id="ARBA00022519"/>
    </source>
</evidence>
<feature type="transmembrane region" description="Helical" evidence="7">
    <location>
        <begin position="274"/>
        <end position="294"/>
    </location>
</feature>
<name>A0A1I2X1Z7_9FIRM</name>
<feature type="transmembrane region" description="Helical" evidence="7">
    <location>
        <begin position="191"/>
        <end position="214"/>
    </location>
</feature>
<dbReference type="GO" id="GO:0005886">
    <property type="term" value="C:plasma membrane"/>
    <property type="evidence" value="ECO:0007669"/>
    <property type="project" value="UniProtKB-SubCell"/>
</dbReference>
<keyword evidence="2" id="KW-1003">Cell membrane</keyword>
<evidence type="ECO:0000313" key="10">
    <source>
        <dbReference type="Proteomes" id="UP000199337"/>
    </source>
</evidence>
<feature type="transmembrane region" description="Helical" evidence="7">
    <location>
        <begin position="14"/>
        <end position="31"/>
    </location>
</feature>
<evidence type="ECO:0000256" key="1">
    <source>
        <dbReference type="ARBA" id="ARBA00004429"/>
    </source>
</evidence>
<dbReference type="EMBL" id="FOOX01000015">
    <property type="protein sequence ID" value="SFH05961.1"/>
    <property type="molecule type" value="Genomic_DNA"/>
</dbReference>
<feature type="transmembrane region" description="Helical" evidence="7">
    <location>
        <begin position="38"/>
        <end position="58"/>
    </location>
</feature>
<feature type="transmembrane region" description="Helical" evidence="7">
    <location>
        <begin position="352"/>
        <end position="369"/>
    </location>
</feature>
<evidence type="ECO:0000256" key="4">
    <source>
        <dbReference type="ARBA" id="ARBA00022692"/>
    </source>
</evidence>
<evidence type="ECO:0000256" key="6">
    <source>
        <dbReference type="ARBA" id="ARBA00023136"/>
    </source>
</evidence>
<keyword evidence="4 7" id="KW-0812">Transmembrane</keyword>
<keyword evidence="3" id="KW-0997">Cell inner membrane</keyword>
<feature type="transmembrane region" description="Helical" evidence="7">
    <location>
        <begin position="161"/>
        <end position="179"/>
    </location>
</feature>
<evidence type="ECO:0000313" key="9">
    <source>
        <dbReference type="EMBL" id="SFH05961.1"/>
    </source>
</evidence>
<gene>
    <name evidence="9" type="ORF">SAMN05660649_03668</name>
</gene>
<evidence type="ECO:0000259" key="8">
    <source>
        <dbReference type="Pfam" id="PF06808"/>
    </source>
</evidence>
<keyword evidence="10" id="KW-1185">Reference proteome</keyword>
<feature type="transmembrane region" description="Helical" evidence="7">
    <location>
        <begin position="235"/>
        <end position="254"/>
    </location>
</feature>
<comment type="subcellular location">
    <subcellularLocation>
        <location evidence="1">Cell inner membrane</location>
        <topology evidence="1">Multi-pass membrane protein</topology>
    </subcellularLocation>
</comment>
<protein>
    <submittedName>
        <fullName evidence="9">TRAP-type C4-dicarboxylate transport system, large permease component</fullName>
    </submittedName>
</protein>
<feature type="transmembrane region" description="Helical" evidence="7">
    <location>
        <begin position="91"/>
        <end position="111"/>
    </location>
</feature>
<feature type="transmembrane region" description="Helical" evidence="7">
    <location>
        <begin position="64"/>
        <end position="82"/>
    </location>
</feature>
<dbReference type="AlphaFoldDB" id="A0A1I2X1Z7"/>
<dbReference type="STRING" id="341036.SAMN05660649_03668"/>
<dbReference type="GO" id="GO:0022857">
    <property type="term" value="F:transmembrane transporter activity"/>
    <property type="evidence" value="ECO:0007669"/>
    <property type="project" value="TreeGrafter"/>
</dbReference>
<keyword evidence="6 7" id="KW-0472">Membrane</keyword>
<dbReference type="InterPro" id="IPR004681">
    <property type="entry name" value="TRAP_DctM"/>
</dbReference>
<dbReference type="Pfam" id="PF06808">
    <property type="entry name" value="DctM"/>
    <property type="match status" value="1"/>
</dbReference>
<dbReference type="PANTHER" id="PTHR33362">
    <property type="entry name" value="SIALIC ACID TRAP TRANSPORTER PERMEASE PROTEIN SIAT-RELATED"/>
    <property type="match status" value="1"/>
</dbReference>
<feature type="transmembrane region" description="Helical" evidence="7">
    <location>
        <begin position="436"/>
        <end position="458"/>
    </location>
</feature>
<dbReference type="Proteomes" id="UP000199337">
    <property type="component" value="Unassembled WGS sequence"/>
</dbReference>
<evidence type="ECO:0000256" key="5">
    <source>
        <dbReference type="ARBA" id="ARBA00022989"/>
    </source>
</evidence>
<keyword evidence="5 7" id="KW-1133">Transmembrane helix</keyword>
<accession>A0A1I2X1Z7</accession>
<feature type="transmembrane region" description="Helical" evidence="7">
    <location>
        <begin position="376"/>
        <end position="403"/>
    </location>
</feature>
<feature type="domain" description="TRAP C4-dicarboxylate transport system permease DctM subunit" evidence="8">
    <location>
        <begin position="22"/>
        <end position="456"/>
    </location>
</feature>
<dbReference type="InterPro" id="IPR010656">
    <property type="entry name" value="DctM"/>
</dbReference>
<evidence type="ECO:0000256" key="2">
    <source>
        <dbReference type="ARBA" id="ARBA00022475"/>
    </source>
</evidence>
<proteinExistence type="predicted"/>
<sequence length="459" mass="49443">MGSAQMIGPVPLEVFWLLELLIVIAVVFIAFKRPIYEAMAIAFAFTIVMTGRYDLFWIKLLAPTTSGLFYIIVGFLVFAYILGQTRVVDKLINVILAAVGGLPGGAGYVSLLGSSAMATMTGTGPGNVAATGVFTIPAMIKSGFPRPLAATVEMSSSMMGNQVGPGLNLVCFAILSALYPDQYSLSTFWLGLYGVFGWLIIHRWLTLIGFCKYYKVKPIPKEERPKLLDSLREGWKALLIPVLILGPIMIDSLLKNTLISRFGEAGAKAFSGSVLLFTVGLCTVYVLIIGRNLIPGGFNVSGIYTMFRDSLKSVVPVSATIYLAYAIALIFQEIKMDEVIQSWFLTFGLGKLGWAIMVVVFTAFLGMILPGSSQVAILGGAIISTGAAVGINPFLVAVVLPALTGVMEGMTPPLALAMYTAMGIAKSKFWETAKLAYLWIFGHFIVTLLLLLGILPVLR</sequence>
<reference evidence="10" key="1">
    <citation type="submission" date="2016-10" db="EMBL/GenBank/DDBJ databases">
        <authorList>
            <person name="Varghese N."/>
            <person name="Submissions S."/>
        </authorList>
    </citation>
    <scope>NUCLEOTIDE SEQUENCE [LARGE SCALE GENOMIC DNA]</scope>
    <source>
        <strain evidence="10">DSM 17038</strain>
    </source>
</reference>
<dbReference type="RefSeq" id="WP_207648214.1">
    <property type="nucleotide sequence ID" value="NZ_FOOX01000015.1"/>
</dbReference>
<feature type="transmembrane region" description="Helical" evidence="7">
    <location>
        <begin position="314"/>
        <end position="332"/>
    </location>
</feature>